<comment type="subcellular location">
    <subcellularLocation>
        <location evidence="1">Cell membrane</location>
        <topology evidence="1">Lipid-anchor</topology>
    </subcellularLocation>
</comment>
<evidence type="ECO:0000256" key="7">
    <source>
        <dbReference type="ARBA" id="ARBA00023288"/>
    </source>
</evidence>
<keyword evidence="10" id="KW-1185">Reference proteome</keyword>
<dbReference type="InterPro" id="IPR000914">
    <property type="entry name" value="SBP_5_dom"/>
</dbReference>
<dbReference type="InterPro" id="IPR039424">
    <property type="entry name" value="SBP_5"/>
</dbReference>
<dbReference type="FunFam" id="3.10.105.10:FF:000001">
    <property type="entry name" value="Oligopeptide ABC transporter, oligopeptide-binding protein"/>
    <property type="match status" value="1"/>
</dbReference>
<dbReference type="RefSeq" id="WP_040373767.1">
    <property type="nucleotide sequence ID" value="NZ_CP068053.1"/>
</dbReference>
<dbReference type="Proteomes" id="UP000595254">
    <property type="component" value="Chromosome"/>
</dbReference>
<organism evidence="9 10">
    <name type="scientific">Peribacillus psychrosaccharolyticus</name>
    <name type="common">Bacillus psychrosaccharolyticus</name>
    <dbReference type="NCBI Taxonomy" id="1407"/>
    <lineage>
        <taxon>Bacteria</taxon>
        <taxon>Bacillati</taxon>
        <taxon>Bacillota</taxon>
        <taxon>Bacilli</taxon>
        <taxon>Bacillales</taxon>
        <taxon>Bacillaceae</taxon>
        <taxon>Peribacillus</taxon>
    </lineage>
</organism>
<dbReference type="Gene3D" id="3.90.76.10">
    <property type="entry name" value="Dipeptide-binding Protein, Domain 1"/>
    <property type="match status" value="1"/>
</dbReference>
<sequence>MKKLSLYILTVILVVLTALSGCGKNEKTAQGGSAKEVDQTITANLGGEPYTLDPAFASDTTSYWVIDHLYEGLYSYDKNGKVVKGTASKVDVSEDGKTYTFTIRDDAKWSNGDAVTANDFEYSWKRVLNPKTAAYDPSSFYYIKGAEEYNTGKGSVDDVAIKAEDEKTLVVQLDTPIKFFPTVLQGHGFLPVNQQVVEADEKWAAEAEGIVSNGAYVVSAWKHNDEITLDKNKEHWNTKNIGLDSIKFKMIADATTEYQMFKSKELDLVKSIPSEAIDQEKSSDEYISSPSFSVYTYSFNVNEKPFTNKKIRQAFAYAIDRDAITKNVSKGGEKAAYGYVAYGAEAPSGKDFRDEVSDYYSFDADKAKKLLKEGLKEEGWSTLPEVTLKYNSEANHKKIAEALQEMFKENLGVETVLENQEWKTYIDSFKQKNFQIARMGWVGDFLDPYPVLNLYSTKSSSNFTNWSNTKYDKLLSDSLVEQDEAKRYELLHQAEELLMTEMPIIPIYFSSQNALVSKKVEGIRFDALTSPDLRFAKVTE</sequence>
<proteinExistence type="inferred from homology"/>
<dbReference type="Gene3D" id="3.40.190.10">
    <property type="entry name" value="Periplasmic binding protein-like II"/>
    <property type="match status" value="1"/>
</dbReference>
<dbReference type="GO" id="GO:1904680">
    <property type="term" value="F:peptide transmembrane transporter activity"/>
    <property type="evidence" value="ECO:0007669"/>
    <property type="project" value="TreeGrafter"/>
</dbReference>
<dbReference type="FunFam" id="3.90.76.10:FF:000001">
    <property type="entry name" value="Oligopeptide ABC transporter substrate-binding protein"/>
    <property type="match status" value="1"/>
</dbReference>
<dbReference type="Pfam" id="PF00496">
    <property type="entry name" value="SBP_bac_5"/>
    <property type="match status" value="1"/>
</dbReference>
<dbReference type="SUPFAM" id="SSF53850">
    <property type="entry name" value="Periplasmic binding protein-like II"/>
    <property type="match status" value="1"/>
</dbReference>
<keyword evidence="3" id="KW-0813">Transport</keyword>
<comment type="similarity">
    <text evidence="2">Belongs to the bacterial solute-binding protein 5 family.</text>
</comment>
<dbReference type="AlphaFoldDB" id="A0A974S129"/>
<keyword evidence="6" id="KW-0564">Palmitate</keyword>
<dbReference type="Gene3D" id="3.10.105.10">
    <property type="entry name" value="Dipeptide-binding Protein, Domain 3"/>
    <property type="match status" value="1"/>
</dbReference>
<evidence type="ECO:0000313" key="9">
    <source>
        <dbReference type="EMBL" id="QQS99814.1"/>
    </source>
</evidence>
<evidence type="ECO:0000256" key="4">
    <source>
        <dbReference type="ARBA" id="ARBA00022729"/>
    </source>
</evidence>
<evidence type="ECO:0000259" key="8">
    <source>
        <dbReference type="Pfam" id="PF00496"/>
    </source>
</evidence>
<evidence type="ECO:0000256" key="3">
    <source>
        <dbReference type="ARBA" id="ARBA00022448"/>
    </source>
</evidence>
<protein>
    <submittedName>
        <fullName evidence="9">Peptide ABC transporter substrate-binding protein</fullName>
    </submittedName>
</protein>
<dbReference type="KEGG" id="ppsr:I6J18_19855"/>
<name>A0A974S129_PERPY</name>
<keyword evidence="5" id="KW-0653">Protein transport</keyword>
<dbReference type="PANTHER" id="PTHR30290">
    <property type="entry name" value="PERIPLASMIC BINDING COMPONENT OF ABC TRANSPORTER"/>
    <property type="match status" value="1"/>
</dbReference>
<evidence type="ECO:0000256" key="6">
    <source>
        <dbReference type="ARBA" id="ARBA00023139"/>
    </source>
</evidence>
<dbReference type="EMBL" id="CP068053">
    <property type="protein sequence ID" value="QQS99814.1"/>
    <property type="molecule type" value="Genomic_DNA"/>
</dbReference>
<evidence type="ECO:0000256" key="5">
    <source>
        <dbReference type="ARBA" id="ARBA00022856"/>
    </source>
</evidence>
<dbReference type="PROSITE" id="PS01040">
    <property type="entry name" value="SBP_BACTERIAL_5"/>
    <property type="match status" value="1"/>
</dbReference>
<dbReference type="GO" id="GO:0030288">
    <property type="term" value="C:outer membrane-bounded periplasmic space"/>
    <property type="evidence" value="ECO:0007669"/>
    <property type="project" value="UniProtKB-ARBA"/>
</dbReference>
<keyword evidence="7" id="KW-0449">Lipoprotein</keyword>
<gene>
    <name evidence="9" type="ORF">I6J18_19855</name>
</gene>
<dbReference type="CDD" id="cd08504">
    <property type="entry name" value="PBP2_OppA"/>
    <property type="match status" value="1"/>
</dbReference>
<dbReference type="PROSITE" id="PS51257">
    <property type="entry name" value="PROKAR_LIPOPROTEIN"/>
    <property type="match status" value="1"/>
</dbReference>
<reference evidence="9 10" key="1">
    <citation type="submission" date="2021-01" db="EMBL/GenBank/DDBJ databases">
        <title>FDA dAtabase for Regulatory Grade micrObial Sequences (FDA-ARGOS): Supporting development and validation of Infectious Disease Dx tests.</title>
        <authorList>
            <person name="Nelson B."/>
            <person name="Plummer A."/>
            <person name="Tallon L."/>
            <person name="Sadzewicz L."/>
            <person name="Zhao X."/>
            <person name="Boylan J."/>
            <person name="Ott S."/>
            <person name="Bowen H."/>
            <person name="Vavikolanu K."/>
            <person name="Mehta A."/>
            <person name="Aluvathingal J."/>
            <person name="Nadendla S."/>
            <person name="Myers T."/>
            <person name="Yan Y."/>
            <person name="Sichtig H."/>
        </authorList>
    </citation>
    <scope>NUCLEOTIDE SEQUENCE [LARGE SCALE GENOMIC DNA]</scope>
    <source>
        <strain evidence="9 10">FDAARGOS_1161</strain>
    </source>
</reference>
<keyword evidence="4" id="KW-0732">Signal</keyword>
<dbReference type="InterPro" id="IPR030678">
    <property type="entry name" value="Peptide/Ni-bd"/>
</dbReference>
<feature type="domain" description="Solute-binding protein family 5" evidence="8">
    <location>
        <begin position="81"/>
        <end position="461"/>
    </location>
</feature>
<evidence type="ECO:0000313" key="10">
    <source>
        <dbReference type="Proteomes" id="UP000595254"/>
    </source>
</evidence>
<dbReference type="InterPro" id="IPR023765">
    <property type="entry name" value="SBP_5_CS"/>
</dbReference>
<evidence type="ECO:0000256" key="2">
    <source>
        <dbReference type="ARBA" id="ARBA00005695"/>
    </source>
</evidence>
<evidence type="ECO:0000256" key="1">
    <source>
        <dbReference type="ARBA" id="ARBA00004193"/>
    </source>
</evidence>
<dbReference type="PANTHER" id="PTHR30290:SF79">
    <property type="entry name" value="DIPEPTIDE-BINDING PROTEIN DPPE"/>
    <property type="match status" value="1"/>
</dbReference>
<dbReference type="GO" id="GO:0015833">
    <property type="term" value="P:peptide transport"/>
    <property type="evidence" value="ECO:0007669"/>
    <property type="project" value="UniProtKB-KW"/>
</dbReference>
<dbReference type="PIRSF" id="PIRSF002741">
    <property type="entry name" value="MppA"/>
    <property type="match status" value="1"/>
</dbReference>
<keyword evidence="5" id="KW-0571">Peptide transport</keyword>
<dbReference type="GO" id="GO:0043190">
    <property type="term" value="C:ATP-binding cassette (ABC) transporter complex"/>
    <property type="evidence" value="ECO:0007669"/>
    <property type="project" value="InterPro"/>
</dbReference>
<accession>A0A974S129</accession>